<name>A0AAN8I653_9EURO</name>
<evidence type="ECO:0000313" key="7">
    <source>
        <dbReference type="EMBL" id="KAK5954034.1"/>
    </source>
</evidence>
<comment type="caution">
    <text evidence="7">The sequence shown here is derived from an EMBL/GenBank/DDBJ whole genome shotgun (WGS) entry which is preliminary data.</text>
</comment>
<dbReference type="EMBL" id="JAKLMC020000009">
    <property type="protein sequence ID" value="KAK5954034.1"/>
    <property type="molecule type" value="Genomic_DNA"/>
</dbReference>
<keyword evidence="3 6" id="KW-1133">Transmembrane helix</keyword>
<dbReference type="PANTHER" id="PTHR15549">
    <property type="entry name" value="PAIRED IMMUNOGLOBULIN-LIKE TYPE 2 RECEPTOR"/>
    <property type="match status" value="1"/>
</dbReference>
<proteinExistence type="predicted"/>
<dbReference type="InterPro" id="IPR051694">
    <property type="entry name" value="Immunoregulatory_rcpt-like"/>
</dbReference>
<keyword evidence="2 6" id="KW-0812">Transmembrane</keyword>
<evidence type="ECO:0000256" key="2">
    <source>
        <dbReference type="ARBA" id="ARBA00022692"/>
    </source>
</evidence>
<dbReference type="PANTHER" id="PTHR15549:SF30">
    <property type="entry name" value="MID2 DOMAIN-CONTAINING PROTEIN"/>
    <property type="match status" value="1"/>
</dbReference>
<feature type="region of interest" description="Disordered" evidence="5">
    <location>
        <begin position="222"/>
        <end position="270"/>
    </location>
</feature>
<keyword evidence="4 6" id="KW-0472">Membrane</keyword>
<gene>
    <name evidence="7" type="ORF">OHC33_004605</name>
</gene>
<feature type="transmembrane region" description="Helical" evidence="6">
    <location>
        <begin position="173"/>
        <end position="195"/>
    </location>
</feature>
<organism evidence="7 8">
    <name type="scientific">Knufia fluminis</name>
    <dbReference type="NCBI Taxonomy" id="191047"/>
    <lineage>
        <taxon>Eukaryota</taxon>
        <taxon>Fungi</taxon>
        <taxon>Dikarya</taxon>
        <taxon>Ascomycota</taxon>
        <taxon>Pezizomycotina</taxon>
        <taxon>Eurotiomycetes</taxon>
        <taxon>Chaetothyriomycetidae</taxon>
        <taxon>Chaetothyriales</taxon>
        <taxon>Trichomeriaceae</taxon>
        <taxon>Knufia</taxon>
    </lineage>
</organism>
<protein>
    <recommendedName>
        <fullName evidence="9">Apple domain-containing protein</fullName>
    </recommendedName>
</protein>
<feature type="compositionally biased region" description="Polar residues" evidence="5">
    <location>
        <begin position="248"/>
        <end position="270"/>
    </location>
</feature>
<evidence type="ECO:0000313" key="8">
    <source>
        <dbReference type="Proteomes" id="UP001316803"/>
    </source>
</evidence>
<evidence type="ECO:0000256" key="1">
    <source>
        <dbReference type="ARBA" id="ARBA00004167"/>
    </source>
</evidence>
<feature type="compositionally biased region" description="Basic and acidic residues" evidence="5">
    <location>
        <begin position="225"/>
        <end position="235"/>
    </location>
</feature>
<evidence type="ECO:0000256" key="3">
    <source>
        <dbReference type="ARBA" id="ARBA00022989"/>
    </source>
</evidence>
<evidence type="ECO:0000256" key="4">
    <source>
        <dbReference type="ARBA" id="ARBA00023136"/>
    </source>
</evidence>
<accession>A0AAN8I653</accession>
<dbReference type="GO" id="GO:0016020">
    <property type="term" value="C:membrane"/>
    <property type="evidence" value="ECO:0007669"/>
    <property type="project" value="UniProtKB-SubCell"/>
</dbReference>
<dbReference type="Proteomes" id="UP001316803">
    <property type="component" value="Unassembled WGS sequence"/>
</dbReference>
<sequence length="270" mass="28388">MAFVITDVTADLSAATAILDLDSVQTEADCLDISPRKTTNGLTYNMLCGHNIVANDLLQFPALSMLNCLDLCNDNHDCEAVVYQASQPNGLYNCWLKREGFEQDLSATSGWDVATRAPETSTSVSASTSVSSSATQTALSGSITPGTATTSSSSPSTSTSSASSGSLSTGAKAGIGAAVGVAAVVAAALGIWWWLTRRAKHRSQPADIPEVADTSQSPFAVPFLAEHDRHPRTELRSPTPTDKMMESTAANQDQSQHNSSQRWTGSTQLS</sequence>
<reference evidence="7 8" key="1">
    <citation type="submission" date="2022-12" db="EMBL/GenBank/DDBJ databases">
        <title>Genomic features and morphological characterization of a novel Knufia sp. strain isolated from spacecraft assembly facility.</title>
        <authorList>
            <person name="Teixeira M."/>
            <person name="Chander A.M."/>
            <person name="Stajich J.E."/>
            <person name="Venkateswaran K."/>
        </authorList>
    </citation>
    <scope>NUCLEOTIDE SEQUENCE [LARGE SCALE GENOMIC DNA]</scope>
    <source>
        <strain evidence="7 8">FJI-L2-BK-P2</strain>
    </source>
</reference>
<dbReference type="AlphaFoldDB" id="A0AAN8I653"/>
<keyword evidence="8" id="KW-1185">Reference proteome</keyword>
<comment type="subcellular location">
    <subcellularLocation>
        <location evidence="1">Membrane</location>
        <topology evidence="1">Single-pass membrane protein</topology>
    </subcellularLocation>
</comment>
<evidence type="ECO:0000256" key="5">
    <source>
        <dbReference type="SAM" id="MobiDB-lite"/>
    </source>
</evidence>
<feature type="region of interest" description="Disordered" evidence="5">
    <location>
        <begin position="135"/>
        <end position="168"/>
    </location>
</feature>
<dbReference type="GO" id="GO:0071944">
    <property type="term" value="C:cell periphery"/>
    <property type="evidence" value="ECO:0007669"/>
    <property type="project" value="UniProtKB-ARBA"/>
</dbReference>
<evidence type="ECO:0000256" key="6">
    <source>
        <dbReference type="SAM" id="Phobius"/>
    </source>
</evidence>
<evidence type="ECO:0008006" key="9">
    <source>
        <dbReference type="Google" id="ProtNLM"/>
    </source>
</evidence>